<proteinExistence type="predicted"/>
<feature type="compositionally biased region" description="Gly residues" evidence="1">
    <location>
        <begin position="40"/>
        <end position="50"/>
    </location>
</feature>
<dbReference type="EMBL" id="BQNB010019194">
    <property type="protein sequence ID" value="GJT82725.1"/>
    <property type="molecule type" value="Genomic_DNA"/>
</dbReference>
<gene>
    <name evidence="2" type="ORF">Tco_1057067</name>
</gene>
<evidence type="ECO:0008006" key="4">
    <source>
        <dbReference type="Google" id="ProtNLM"/>
    </source>
</evidence>
<dbReference type="Proteomes" id="UP001151760">
    <property type="component" value="Unassembled WGS sequence"/>
</dbReference>
<feature type="region of interest" description="Disordered" evidence="1">
    <location>
        <begin position="1"/>
        <end position="52"/>
    </location>
</feature>
<accession>A0ABQ5H5T7</accession>
<organism evidence="2 3">
    <name type="scientific">Tanacetum coccineum</name>
    <dbReference type="NCBI Taxonomy" id="301880"/>
    <lineage>
        <taxon>Eukaryota</taxon>
        <taxon>Viridiplantae</taxon>
        <taxon>Streptophyta</taxon>
        <taxon>Embryophyta</taxon>
        <taxon>Tracheophyta</taxon>
        <taxon>Spermatophyta</taxon>
        <taxon>Magnoliopsida</taxon>
        <taxon>eudicotyledons</taxon>
        <taxon>Gunneridae</taxon>
        <taxon>Pentapetalae</taxon>
        <taxon>asterids</taxon>
        <taxon>campanulids</taxon>
        <taxon>Asterales</taxon>
        <taxon>Asteraceae</taxon>
        <taxon>Asteroideae</taxon>
        <taxon>Anthemideae</taxon>
        <taxon>Anthemidinae</taxon>
        <taxon>Tanacetum</taxon>
    </lineage>
</organism>
<evidence type="ECO:0000313" key="3">
    <source>
        <dbReference type="Proteomes" id="UP001151760"/>
    </source>
</evidence>
<feature type="region of interest" description="Disordered" evidence="1">
    <location>
        <begin position="64"/>
        <end position="84"/>
    </location>
</feature>
<evidence type="ECO:0000313" key="2">
    <source>
        <dbReference type="EMBL" id="GJT82725.1"/>
    </source>
</evidence>
<keyword evidence="3" id="KW-1185">Reference proteome</keyword>
<protein>
    <recommendedName>
        <fullName evidence="4">Reverse transcriptase domain-containing protein</fullName>
    </recommendedName>
</protein>
<evidence type="ECO:0000256" key="1">
    <source>
        <dbReference type="SAM" id="MobiDB-lite"/>
    </source>
</evidence>
<feature type="compositionally biased region" description="Low complexity" evidence="1">
    <location>
        <begin position="10"/>
        <end position="19"/>
    </location>
</feature>
<reference evidence="2" key="1">
    <citation type="journal article" date="2022" name="Int. J. Mol. Sci.">
        <title>Draft Genome of Tanacetum Coccineum: Genomic Comparison of Closely Related Tanacetum-Family Plants.</title>
        <authorList>
            <person name="Yamashiro T."/>
            <person name="Shiraishi A."/>
            <person name="Nakayama K."/>
            <person name="Satake H."/>
        </authorList>
    </citation>
    <scope>NUCLEOTIDE SEQUENCE</scope>
</reference>
<sequence length="163" mass="17643">MSPRVMTRSAGRPTTASRRGGTGGRAGRGGGRTESQSGDQGNGRNDGQGGQQLRNLLPTIISQVGDQGRGQGNGRNQNGDAINDNIRGDVRNVIENNDHRGCTYKEFLACNPKEYDGKGGAVVYTRWIEKMESVQDMSGCEDNQKVKYTAGSFVSKTLTWWNS</sequence>
<name>A0ABQ5H5T7_9ASTR</name>
<comment type="caution">
    <text evidence="2">The sequence shown here is derived from an EMBL/GenBank/DDBJ whole genome shotgun (WGS) entry which is preliminary data.</text>
</comment>
<feature type="compositionally biased region" description="Gly residues" evidence="1">
    <location>
        <begin position="20"/>
        <end position="32"/>
    </location>
</feature>
<reference evidence="2" key="2">
    <citation type="submission" date="2022-01" db="EMBL/GenBank/DDBJ databases">
        <authorList>
            <person name="Yamashiro T."/>
            <person name="Shiraishi A."/>
            <person name="Satake H."/>
            <person name="Nakayama K."/>
        </authorList>
    </citation>
    <scope>NUCLEOTIDE SEQUENCE</scope>
</reference>